<feature type="region of interest" description="Disordered" evidence="1">
    <location>
        <begin position="254"/>
        <end position="297"/>
    </location>
</feature>
<dbReference type="EMBL" id="MU865915">
    <property type="protein sequence ID" value="KAK4454956.1"/>
    <property type="molecule type" value="Genomic_DNA"/>
</dbReference>
<sequence length="404" mass="44767">MAAPATKPGSPATSASTFLSSSHLTTSHQHFDRVRGSNKVFGDREASRKASYTTHQVPAILLSSLVIVDKMVDLECSACMVSKPALTAFTASQRRNQLNRCISCVDFFHRLGIEGIMFPDVDEDGCMNFRELEMEWMDEHVRDWAIEHDWDIENKQKVDVSLHVPMERNVGRGSQWKCTWSKEELDGKILDALEKLENEKIPDRTDEEWDKVAPLNKDPAVVFNNPDDILMASLDAEEYLQSDEWKEMKKAWAEMPPKTPTGRQPVKATATANSTRGKTPAALSDASSPVGLSPKTPVSPAVSVGVFDEAAFMAASDKLPADFKYKYSSARQMPAVKTTPPAVSVNGVDEGGWPLPLPLSAYGADEDGWNTAQSKRSKNKKEGVWKAAGHERNRDLTLVTSMRR</sequence>
<evidence type="ECO:0000313" key="2">
    <source>
        <dbReference type="EMBL" id="KAK4454956.1"/>
    </source>
</evidence>
<evidence type="ECO:0000256" key="1">
    <source>
        <dbReference type="SAM" id="MobiDB-lite"/>
    </source>
</evidence>
<feature type="compositionally biased region" description="Basic and acidic residues" evidence="1">
    <location>
        <begin position="380"/>
        <end position="395"/>
    </location>
</feature>
<gene>
    <name evidence="2" type="ORF">QBC34DRAFT_464846</name>
</gene>
<feature type="region of interest" description="Disordered" evidence="1">
    <location>
        <begin position="364"/>
        <end position="404"/>
    </location>
</feature>
<dbReference type="AlphaFoldDB" id="A0AAV9H7C8"/>
<proteinExistence type="predicted"/>
<keyword evidence="3" id="KW-1185">Reference proteome</keyword>
<evidence type="ECO:0000313" key="3">
    <source>
        <dbReference type="Proteomes" id="UP001321760"/>
    </source>
</evidence>
<organism evidence="2 3">
    <name type="scientific">Podospora aff. communis PSN243</name>
    <dbReference type="NCBI Taxonomy" id="3040156"/>
    <lineage>
        <taxon>Eukaryota</taxon>
        <taxon>Fungi</taxon>
        <taxon>Dikarya</taxon>
        <taxon>Ascomycota</taxon>
        <taxon>Pezizomycotina</taxon>
        <taxon>Sordariomycetes</taxon>
        <taxon>Sordariomycetidae</taxon>
        <taxon>Sordariales</taxon>
        <taxon>Podosporaceae</taxon>
        <taxon>Podospora</taxon>
    </lineage>
</organism>
<evidence type="ECO:0008006" key="4">
    <source>
        <dbReference type="Google" id="ProtNLM"/>
    </source>
</evidence>
<protein>
    <recommendedName>
        <fullName evidence="4">Stc1 domain-containing protein</fullName>
    </recommendedName>
</protein>
<name>A0AAV9H7C8_9PEZI</name>
<comment type="caution">
    <text evidence="2">The sequence shown here is derived from an EMBL/GenBank/DDBJ whole genome shotgun (WGS) entry which is preliminary data.</text>
</comment>
<accession>A0AAV9H7C8</accession>
<reference evidence="2" key="2">
    <citation type="submission" date="2023-05" db="EMBL/GenBank/DDBJ databases">
        <authorList>
            <consortium name="Lawrence Berkeley National Laboratory"/>
            <person name="Steindorff A."/>
            <person name="Hensen N."/>
            <person name="Bonometti L."/>
            <person name="Westerberg I."/>
            <person name="Brannstrom I.O."/>
            <person name="Guillou S."/>
            <person name="Cros-Aarteil S."/>
            <person name="Calhoun S."/>
            <person name="Haridas S."/>
            <person name="Kuo A."/>
            <person name="Mondo S."/>
            <person name="Pangilinan J."/>
            <person name="Riley R."/>
            <person name="Labutti K."/>
            <person name="Andreopoulos B."/>
            <person name="Lipzen A."/>
            <person name="Chen C."/>
            <person name="Yanf M."/>
            <person name="Daum C."/>
            <person name="Ng V."/>
            <person name="Clum A."/>
            <person name="Ohm R."/>
            <person name="Martin F."/>
            <person name="Silar P."/>
            <person name="Natvig D."/>
            <person name="Lalanne C."/>
            <person name="Gautier V."/>
            <person name="Ament-Velasquez S.L."/>
            <person name="Kruys A."/>
            <person name="Hutchinson M.I."/>
            <person name="Powell A.J."/>
            <person name="Barry K."/>
            <person name="Miller A.N."/>
            <person name="Grigoriev I.V."/>
            <person name="Debuchy R."/>
            <person name="Gladieux P."/>
            <person name="Thoren M.H."/>
            <person name="Johannesson H."/>
        </authorList>
    </citation>
    <scope>NUCLEOTIDE SEQUENCE</scope>
    <source>
        <strain evidence="2">PSN243</strain>
    </source>
</reference>
<reference evidence="2" key="1">
    <citation type="journal article" date="2023" name="Mol. Phylogenet. Evol.">
        <title>Genome-scale phylogeny and comparative genomics of the fungal order Sordariales.</title>
        <authorList>
            <person name="Hensen N."/>
            <person name="Bonometti L."/>
            <person name="Westerberg I."/>
            <person name="Brannstrom I.O."/>
            <person name="Guillou S."/>
            <person name="Cros-Aarteil S."/>
            <person name="Calhoun S."/>
            <person name="Haridas S."/>
            <person name="Kuo A."/>
            <person name="Mondo S."/>
            <person name="Pangilinan J."/>
            <person name="Riley R."/>
            <person name="LaButti K."/>
            <person name="Andreopoulos B."/>
            <person name="Lipzen A."/>
            <person name="Chen C."/>
            <person name="Yan M."/>
            <person name="Daum C."/>
            <person name="Ng V."/>
            <person name="Clum A."/>
            <person name="Steindorff A."/>
            <person name="Ohm R.A."/>
            <person name="Martin F."/>
            <person name="Silar P."/>
            <person name="Natvig D.O."/>
            <person name="Lalanne C."/>
            <person name="Gautier V."/>
            <person name="Ament-Velasquez S.L."/>
            <person name="Kruys A."/>
            <person name="Hutchinson M.I."/>
            <person name="Powell A.J."/>
            <person name="Barry K."/>
            <person name="Miller A.N."/>
            <person name="Grigoriev I.V."/>
            <person name="Debuchy R."/>
            <person name="Gladieux P."/>
            <person name="Hiltunen Thoren M."/>
            <person name="Johannesson H."/>
        </authorList>
    </citation>
    <scope>NUCLEOTIDE SEQUENCE</scope>
    <source>
        <strain evidence="2">PSN243</strain>
    </source>
</reference>
<dbReference type="Proteomes" id="UP001321760">
    <property type="component" value="Unassembled WGS sequence"/>
</dbReference>